<keyword evidence="4" id="KW-1185">Reference proteome</keyword>
<evidence type="ECO:0000313" key="2">
    <source>
        <dbReference type="EMBL" id="KAA8652870.1"/>
    </source>
</evidence>
<dbReference type="EMBL" id="SOSA01000077">
    <property type="protein sequence ID" value="THC97382.1"/>
    <property type="molecule type" value="Genomic_DNA"/>
</dbReference>
<organism evidence="3 4">
    <name type="scientific">Aspergillus tanneri</name>
    <dbReference type="NCBI Taxonomy" id="1220188"/>
    <lineage>
        <taxon>Eukaryota</taxon>
        <taxon>Fungi</taxon>
        <taxon>Dikarya</taxon>
        <taxon>Ascomycota</taxon>
        <taxon>Pezizomycotina</taxon>
        <taxon>Eurotiomycetes</taxon>
        <taxon>Eurotiomycetidae</taxon>
        <taxon>Eurotiales</taxon>
        <taxon>Aspergillaceae</taxon>
        <taxon>Aspergillus</taxon>
        <taxon>Aspergillus subgen. Circumdati</taxon>
    </lineage>
</organism>
<sequence>MTSARTNLGPLTTTFTYPSSCSVAIEACPWCSEGWQAQTCSNNAFNYQGVQDNIDCWPPRANPSISTGVALNGWGFYSPGVHCPAGMVSACSATGGVEGGFQFQFSLNEGETAIGCCPKGYTCDYTPGPYQAQTCHSVYFSGSFPAVQCSAGSSNGFSYQRVPATVTATTTASSSAMLATYTVSSYIIKAPLIQINHMATDLPTRTSSSNSSQAVTSASTSSSAATTEISVANPASSLSVGAKVGIGVGAGVAGLALIALLAWLWVLRRRRHGVKTAPSQYYSLAHKARGNSFKSELPADRDRPEMCGSVGRRVAELE</sequence>
<reference evidence="3 4" key="1">
    <citation type="submission" date="2019-03" db="EMBL/GenBank/DDBJ databases">
        <title>The genome sequence of a newly discovered highly antifungal drug resistant Aspergillus species, Aspergillus tanneri NIH 1004.</title>
        <authorList>
            <person name="Mounaud S."/>
            <person name="Singh I."/>
            <person name="Joardar V."/>
            <person name="Pakala S."/>
            <person name="Pakala S."/>
            <person name="Venepally P."/>
            <person name="Hoover J."/>
            <person name="Nierman W."/>
            <person name="Chung J."/>
            <person name="Losada L."/>
        </authorList>
    </citation>
    <scope>NUCLEOTIDE SEQUENCE [LARGE SCALE GENOMIC DNA]</scope>
    <source>
        <strain evidence="3 4">NIH1004</strain>
    </source>
</reference>
<gene>
    <name evidence="2" type="ORF">ATNIH1004_001779</name>
    <name evidence="3" type="ORF">EYZ11_003155</name>
</gene>
<dbReference type="GeneID" id="54324481"/>
<evidence type="ECO:0000256" key="1">
    <source>
        <dbReference type="SAM" id="Phobius"/>
    </source>
</evidence>
<evidence type="ECO:0000313" key="5">
    <source>
        <dbReference type="Proteomes" id="UP000324241"/>
    </source>
</evidence>
<dbReference type="EMBL" id="QUQM01000002">
    <property type="protein sequence ID" value="KAA8652870.1"/>
    <property type="molecule type" value="Genomic_DNA"/>
</dbReference>
<keyword evidence="1" id="KW-0812">Transmembrane</keyword>
<dbReference type="STRING" id="1220188.A0A4S3JP47"/>
<feature type="transmembrane region" description="Helical" evidence="1">
    <location>
        <begin position="244"/>
        <end position="266"/>
    </location>
</feature>
<dbReference type="RefSeq" id="XP_033432231.1">
    <property type="nucleotide sequence ID" value="XM_033566474.1"/>
</dbReference>
<dbReference type="AlphaFoldDB" id="A0A4S3JP47"/>
<protein>
    <recommendedName>
        <fullName evidence="6">Mid2 domain-containing protein</fullName>
    </recommendedName>
</protein>
<keyword evidence="1" id="KW-1133">Transmembrane helix</keyword>
<name>A0A4S3JP47_9EURO</name>
<dbReference type="OrthoDB" id="4504221at2759"/>
<evidence type="ECO:0000313" key="4">
    <source>
        <dbReference type="Proteomes" id="UP000308092"/>
    </source>
</evidence>
<accession>A0A4S3JP47</accession>
<keyword evidence="1" id="KW-0472">Membrane</keyword>
<dbReference type="Proteomes" id="UP000324241">
    <property type="component" value="Unassembled WGS sequence"/>
</dbReference>
<evidence type="ECO:0000313" key="3">
    <source>
        <dbReference type="EMBL" id="THC97382.1"/>
    </source>
</evidence>
<dbReference type="VEuPathDB" id="FungiDB:EYZ11_003155"/>
<dbReference type="Proteomes" id="UP000308092">
    <property type="component" value="Unassembled WGS sequence"/>
</dbReference>
<reference evidence="2 5" key="2">
    <citation type="submission" date="2019-08" db="EMBL/GenBank/DDBJ databases">
        <title>The genome sequence of a newly discovered highly antifungal drug resistant Aspergillus species, Aspergillus tanneri NIH 1004.</title>
        <authorList>
            <person name="Mounaud S."/>
            <person name="Singh I."/>
            <person name="Joardar V."/>
            <person name="Pakala S."/>
            <person name="Pakala S."/>
            <person name="Venepally P."/>
            <person name="Chung J.K."/>
            <person name="Losada L."/>
            <person name="Nierman W.C."/>
        </authorList>
    </citation>
    <scope>NUCLEOTIDE SEQUENCE [LARGE SCALE GENOMIC DNA]</scope>
    <source>
        <strain evidence="2 5">NIH1004</strain>
    </source>
</reference>
<evidence type="ECO:0008006" key="6">
    <source>
        <dbReference type="Google" id="ProtNLM"/>
    </source>
</evidence>
<comment type="caution">
    <text evidence="3">The sequence shown here is derived from an EMBL/GenBank/DDBJ whole genome shotgun (WGS) entry which is preliminary data.</text>
</comment>
<proteinExistence type="predicted"/>